<dbReference type="EMBL" id="BMAW01077194">
    <property type="protein sequence ID" value="GFU05083.1"/>
    <property type="molecule type" value="Genomic_DNA"/>
</dbReference>
<dbReference type="Proteomes" id="UP000887013">
    <property type="component" value="Unassembled WGS sequence"/>
</dbReference>
<gene>
    <name evidence="1" type="ORF">NPIL_695561</name>
</gene>
<comment type="caution">
    <text evidence="1">The sequence shown here is derived from an EMBL/GenBank/DDBJ whole genome shotgun (WGS) entry which is preliminary data.</text>
</comment>
<accession>A0A8X6UCN8</accession>
<reference evidence="1" key="1">
    <citation type="submission" date="2020-08" db="EMBL/GenBank/DDBJ databases">
        <title>Multicomponent nature underlies the extraordinary mechanical properties of spider dragline silk.</title>
        <authorList>
            <person name="Kono N."/>
            <person name="Nakamura H."/>
            <person name="Mori M."/>
            <person name="Yoshida Y."/>
            <person name="Ohtoshi R."/>
            <person name="Malay A.D."/>
            <person name="Moran D.A.P."/>
            <person name="Tomita M."/>
            <person name="Numata K."/>
            <person name="Arakawa K."/>
        </authorList>
    </citation>
    <scope>NUCLEOTIDE SEQUENCE</scope>
</reference>
<organism evidence="1 2">
    <name type="scientific">Nephila pilipes</name>
    <name type="common">Giant wood spider</name>
    <name type="synonym">Nephila maculata</name>
    <dbReference type="NCBI Taxonomy" id="299642"/>
    <lineage>
        <taxon>Eukaryota</taxon>
        <taxon>Metazoa</taxon>
        <taxon>Ecdysozoa</taxon>
        <taxon>Arthropoda</taxon>
        <taxon>Chelicerata</taxon>
        <taxon>Arachnida</taxon>
        <taxon>Araneae</taxon>
        <taxon>Araneomorphae</taxon>
        <taxon>Entelegynae</taxon>
        <taxon>Araneoidea</taxon>
        <taxon>Nephilidae</taxon>
        <taxon>Nephila</taxon>
    </lineage>
</organism>
<sequence length="111" mass="12724">MRLRKIIFPSSNPVSFLSAASITDVLRTCAVQSLTLITRLPFEAELEPRSTQYLENVLFTVNKRKHSDANKRRDGKRMFSNEVTRRIVIFPPTHCHSSRLVSKPMTPLNIV</sequence>
<keyword evidence="2" id="KW-1185">Reference proteome</keyword>
<evidence type="ECO:0000313" key="2">
    <source>
        <dbReference type="Proteomes" id="UP000887013"/>
    </source>
</evidence>
<name>A0A8X6UCN8_NEPPI</name>
<proteinExistence type="predicted"/>
<dbReference type="AlphaFoldDB" id="A0A8X6UCN8"/>
<evidence type="ECO:0000313" key="1">
    <source>
        <dbReference type="EMBL" id="GFU05083.1"/>
    </source>
</evidence>
<protein>
    <submittedName>
        <fullName evidence="1">Uncharacterized protein</fullName>
    </submittedName>
</protein>